<evidence type="ECO:0000313" key="3">
    <source>
        <dbReference type="RefSeq" id="XP_041418976.1"/>
    </source>
</evidence>
<protein>
    <submittedName>
        <fullName evidence="3">Uncharacterized protein LOC121393716 isoform X1</fullName>
    </submittedName>
</protein>
<feature type="compositionally biased region" description="Polar residues" evidence="1">
    <location>
        <begin position="270"/>
        <end position="279"/>
    </location>
</feature>
<name>A0A8J1KNT0_XENLA</name>
<accession>A0A8J1KNT0</accession>
<dbReference type="KEGG" id="xla:121393716"/>
<feature type="region of interest" description="Disordered" evidence="1">
    <location>
        <begin position="439"/>
        <end position="478"/>
    </location>
</feature>
<keyword evidence="2" id="KW-1185">Reference proteome</keyword>
<gene>
    <name evidence="3" type="primary">LOC121393716</name>
</gene>
<dbReference type="AlphaFoldDB" id="A0A8J1KNT0"/>
<dbReference type="RefSeq" id="XP_041418976.1">
    <property type="nucleotide sequence ID" value="XM_041563042.1"/>
</dbReference>
<organism evidence="2 3">
    <name type="scientific">Xenopus laevis</name>
    <name type="common">African clawed frog</name>
    <dbReference type="NCBI Taxonomy" id="8355"/>
    <lineage>
        <taxon>Eukaryota</taxon>
        <taxon>Metazoa</taxon>
        <taxon>Chordata</taxon>
        <taxon>Craniata</taxon>
        <taxon>Vertebrata</taxon>
        <taxon>Euteleostomi</taxon>
        <taxon>Amphibia</taxon>
        <taxon>Batrachia</taxon>
        <taxon>Anura</taxon>
        <taxon>Pipoidea</taxon>
        <taxon>Pipidae</taxon>
        <taxon>Xenopodinae</taxon>
        <taxon>Xenopus</taxon>
        <taxon>Xenopus</taxon>
    </lineage>
</organism>
<dbReference type="PANTHER" id="PTHR33066:SF2">
    <property type="entry name" value="FILAGGRIN-2-LIKE"/>
    <property type="match status" value="1"/>
</dbReference>
<sequence>MERNHCRRMDTPINCRRLQNRISESTSSEVYSYSLKFSKQTAGSRAGHHRICFSQSSRTSASTGDSSRNLFKGLFSPQAKWDFQNDCRLKTSKSVHPQEDFSYGNHQVSDKHTRQRRLYGFFGSQRCLSAYSNFSCSQEISSDCCVHQRSSAPLSVQSSSFWDNNGTSGVHQGCDLDSSGSKRRRDNSYTLSRRLADYSSVSSAVKETFKQNHRAASVSRMDNKLGQINPRTIQSNKIFGTHHQICGNEVISSPGQDLQFEGSCSRDNQKPSFDNQRLNESPRSHDGINRGCRLGEVTHETFTNRDTYELESESFLHRYEDMSQRRDTIQVGMVASGESPSTGSIFSTAGMDSANYGCLSMGMGSPSEPSNGTGHLGSNGKLHVLKFQGIESGLQSHYEFPKTTKRQKHKDSFRQFHHSGLLEQAGGDQSSLVESGAIQDLELDRETQSSSDGGAYKRKGEFHSGSSQPEKDCSRGMVPRSTHILENYRSMGMPEIDLMANRKNRKTQRFCSLNRLDRPDYIDAMSIRWKFQLVYIFPPIPMIPKVLQKIRLERVQTILLTPFWPRRSWFSLLMRMSRGQYWILPHFPKLLTQGPRAYQHLARLKMTAWRLTGPF</sequence>
<dbReference type="GeneID" id="121393716"/>
<proteinExistence type="predicted"/>
<dbReference type="Proteomes" id="UP000186698">
    <property type="component" value="Chromosome 5L"/>
</dbReference>
<evidence type="ECO:0000256" key="1">
    <source>
        <dbReference type="SAM" id="MobiDB-lite"/>
    </source>
</evidence>
<dbReference type="PANTHER" id="PTHR33066">
    <property type="entry name" value="INTEGRASE_SAM-LIKE_N DOMAIN-CONTAINING PROTEIN"/>
    <property type="match status" value="1"/>
</dbReference>
<dbReference type="OrthoDB" id="2897838at2759"/>
<reference evidence="3" key="1">
    <citation type="submission" date="2025-08" db="UniProtKB">
        <authorList>
            <consortium name="RefSeq"/>
        </authorList>
    </citation>
    <scope>IDENTIFICATION</scope>
    <source>
        <strain evidence="3">J_2021</strain>
        <tissue evidence="3">Erythrocytes</tissue>
    </source>
</reference>
<feature type="region of interest" description="Disordered" evidence="1">
    <location>
        <begin position="258"/>
        <end position="291"/>
    </location>
</feature>
<evidence type="ECO:0000313" key="2">
    <source>
        <dbReference type="Proteomes" id="UP000186698"/>
    </source>
</evidence>